<organism evidence="1 2">
    <name type="scientific">Portunus trituberculatus</name>
    <name type="common">Swimming crab</name>
    <name type="synonym">Neptunus trituberculatus</name>
    <dbReference type="NCBI Taxonomy" id="210409"/>
    <lineage>
        <taxon>Eukaryota</taxon>
        <taxon>Metazoa</taxon>
        <taxon>Ecdysozoa</taxon>
        <taxon>Arthropoda</taxon>
        <taxon>Crustacea</taxon>
        <taxon>Multicrustacea</taxon>
        <taxon>Malacostraca</taxon>
        <taxon>Eumalacostraca</taxon>
        <taxon>Eucarida</taxon>
        <taxon>Decapoda</taxon>
        <taxon>Pleocyemata</taxon>
        <taxon>Brachyura</taxon>
        <taxon>Eubrachyura</taxon>
        <taxon>Portunoidea</taxon>
        <taxon>Portunidae</taxon>
        <taxon>Portuninae</taxon>
        <taxon>Portunus</taxon>
    </lineage>
</organism>
<evidence type="ECO:0000313" key="1">
    <source>
        <dbReference type="EMBL" id="MPC94526.1"/>
    </source>
</evidence>
<protein>
    <submittedName>
        <fullName evidence="1">Uncharacterized protein</fullName>
    </submittedName>
</protein>
<reference evidence="1 2" key="1">
    <citation type="submission" date="2019-05" db="EMBL/GenBank/DDBJ databases">
        <title>Another draft genome of Portunus trituberculatus and its Hox gene families provides insights of decapod evolution.</title>
        <authorList>
            <person name="Jeong J.-H."/>
            <person name="Song I."/>
            <person name="Kim S."/>
            <person name="Choi T."/>
            <person name="Kim D."/>
            <person name="Ryu S."/>
            <person name="Kim W."/>
        </authorList>
    </citation>
    <scope>NUCLEOTIDE SEQUENCE [LARGE SCALE GENOMIC DNA]</scope>
    <source>
        <tissue evidence="1">Muscle</tissue>
    </source>
</reference>
<dbReference type="Proteomes" id="UP000324222">
    <property type="component" value="Unassembled WGS sequence"/>
</dbReference>
<proteinExistence type="predicted"/>
<sequence length="72" mass="8094">MTGSGRRNRKQISTCMVLSYDQKWAESVGLSGPLPTCQCQVPGFSFRSGDRKSYRLWGDRMIYFSFMATSGA</sequence>
<evidence type="ECO:0000313" key="2">
    <source>
        <dbReference type="Proteomes" id="UP000324222"/>
    </source>
</evidence>
<gene>
    <name evidence="1" type="ORF">E2C01_089699</name>
</gene>
<accession>A0A5B7JJT1</accession>
<dbReference type="EMBL" id="VSRR010098948">
    <property type="protein sequence ID" value="MPC94526.1"/>
    <property type="molecule type" value="Genomic_DNA"/>
</dbReference>
<keyword evidence="2" id="KW-1185">Reference proteome</keyword>
<dbReference type="AlphaFoldDB" id="A0A5B7JJT1"/>
<comment type="caution">
    <text evidence="1">The sequence shown here is derived from an EMBL/GenBank/DDBJ whole genome shotgun (WGS) entry which is preliminary data.</text>
</comment>
<name>A0A5B7JJT1_PORTR</name>